<dbReference type="GO" id="GO:0050661">
    <property type="term" value="F:NADP binding"/>
    <property type="evidence" value="ECO:0007669"/>
    <property type="project" value="InterPro"/>
</dbReference>
<comment type="subunit">
    <text evidence="9">Homodimer.</text>
</comment>
<organism evidence="19 20">
    <name type="scientific">Paraliobacillus ryukyuensis</name>
    <dbReference type="NCBI Taxonomy" id="200904"/>
    <lineage>
        <taxon>Bacteria</taxon>
        <taxon>Bacillati</taxon>
        <taxon>Bacillota</taxon>
        <taxon>Bacilli</taxon>
        <taxon>Bacillales</taxon>
        <taxon>Bacillaceae</taxon>
        <taxon>Paraliobacillus</taxon>
    </lineage>
</organism>
<dbReference type="AlphaFoldDB" id="A0A366EAX9"/>
<dbReference type="InterPro" id="IPR018214">
    <property type="entry name" value="GluRdtase_CS"/>
</dbReference>
<evidence type="ECO:0000256" key="10">
    <source>
        <dbReference type="PIRSR" id="PIRSR000445-1"/>
    </source>
</evidence>
<comment type="domain">
    <text evidence="9">Possesses an unusual extended V-shaped dimeric structure with each monomer consisting of three distinct domains arranged along a curved 'spinal' alpha-helix. The N-terminal catalytic domain specifically recognizes the glutamate moiety of the substrate. The second domain is the NADPH-binding domain, and the third C-terminal domain is responsible for dimerization.</text>
</comment>
<evidence type="ECO:0000256" key="4">
    <source>
        <dbReference type="ARBA" id="ARBA00022857"/>
    </source>
</evidence>
<dbReference type="FunFam" id="3.30.460.30:FF:000001">
    <property type="entry name" value="Glutamyl-tRNA reductase"/>
    <property type="match status" value="1"/>
</dbReference>
<dbReference type="GO" id="GO:0019353">
    <property type="term" value="P:protoporphyrinogen IX biosynthetic process from glutamate"/>
    <property type="evidence" value="ECO:0007669"/>
    <property type="project" value="TreeGrafter"/>
</dbReference>
<dbReference type="Gene3D" id="3.30.460.30">
    <property type="entry name" value="Glutamyl-tRNA reductase, N-terminal domain"/>
    <property type="match status" value="1"/>
</dbReference>
<comment type="pathway">
    <text evidence="1 9 14">Porphyrin-containing compound metabolism; protoporphyrin-IX biosynthesis; 5-aminolevulinate from L-glutamyl-tRNA(Glu): step 1/2.</text>
</comment>
<dbReference type="GO" id="GO:0008883">
    <property type="term" value="F:glutamyl-tRNA reductase activity"/>
    <property type="evidence" value="ECO:0007669"/>
    <property type="project" value="UniProtKB-UniRule"/>
</dbReference>
<evidence type="ECO:0000256" key="12">
    <source>
        <dbReference type="PIRSR" id="PIRSR000445-3"/>
    </source>
</evidence>
<evidence type="ECO:0000256" key="15">
    <source>
        <dbReference type="SAM" id="Coils"/>
    </source>
</evidence>
<dbReference type="Gene3D" id="3.40.50.720">
    <property type="entry name" value="NAD(P)-binding Rossmann-like Domain"/>
    <property type="match status" value="1"/>
</dbReference>
<dbReference type="SUPFAM" id="SSF69075">
    <property type="entry name" value="Glutamyl tRNA-reductase dimerization domain"/>
    <property type="match status" value="1"/>
</dbReference>
<evidence type="ECO:0000256" key="14">
    <source>
        <dbReference type="RuleBase" id="RU000584"/>
    </source>
</evidence>
<keyword evidence="6 9" id="KW-0627">Porphyrin biosynthesis</keyword>
<evidence type="ECO:0000256" key="2">
    <source>
        <dbReference type="ARBA" id="ARBA00005916"/>
    </source>
</evidence>
<reference evidence="19 20" key="1">
    <citation type="submission" date="2018-06" db="EMBL/GenBank/DDBJ databases">
        <title>Genomic Encyclopedia of Type Strains, Phase IV (KMG-IV): sequencing the most valuable type-strain genomes for metagenomic binning, comparative biology and taxonomic classification.</title>
        <authorList>
            <person name="Goeker M."/>
        </authorList>
    </citation>
    <scope>NUCLEOTIDE SEQUENCE [LARGE SCALE GENOMIC DNA]</scope>
    <source>
        <strain evidence="19 20">DSM 15140</strain>
    </source>
</reference>
<evidence type="ECO:0000256" key="6">
    <source>
        <dbReference type="ARBA" id="ARBA00023244"/>
    </source>
</evidence>
<feature type="domain" description="Quinate/shikimate 5-dehydrogenase/glutamyl-tRNA reductase" evidence="17">
    <location>
        <begin position="172"/>
        <end position="305"/>
    </location>
</feature>
<dbReference type="PANTHER" id="PTHR43013:SF1">
    <property type="entry name" value="GLUTAMYL-TRNA REDUCTASE"/>
    <property type="match status" value="1"/>
</dbReference>
<dbReference type="Proteomes" id="UP000252254">
    <property type="component" value="Unassembled WGS sequence"/>
</dbReference>
<dbReference type="HAMAP" id="MF_00087">
    <property type="entry name" value="Glu_tRNA_reductase"/>
    <property type="match status" value="1"/>
</dbReference>
<dbReference type="EMBL" id="QNRI01000004">
    <property type="protein sequence ID" value="RBO99477.1"/>
    <property type="molecule type" value="Genomic_DNA"/>
</dbReference>
<gene>
    <name evidence="9" type="primary">hemA</name>
    <name evidence="19" type="ORF">DES48_104152</name>
</gene>
<dbReference type="NCBIfam" id="NF000744">
    <property type="entry name" value="PRK00045.1-3"/>
    <property type="match status" value="1"/>
</dbReference>
<evidence type="ECO:0000259" key="18">
    <source>
        <dbReference type="Pfam" id="PF05201"/>
    </source>
</evidence>
<evidence type="ECO:0000256" key="13">
    <source>
        <dbReference type="PIRSR" id="PIRSR000445-4"/>
    </source>
</evidence>
<feature type="site" description="Important for activity" evidence="9 13">
    <location>
        <position position="99"/>
    </location>
</feature>
<dbReference type="CDD" id="cd05213">
    <property type="entry name" value="NAD_bind_Glutamyl_tRNA_reduct"/>
    <property type="match status" value="1"/>
</dbReference>
<feature type="active site" description="Nucleophile" evidence="9 10">
    <location>
        <position position="50"/>
    </location>
</feature>
<keyword evidence="20" id="KW-1185">Reference proteome</keyword>
<sequence length="455" mass="50785">MHILMVGVNFRTAPIDIREKLTFQQDKLVDAMKELNQQKSVLENVIISTCNRTELYAVVDQLHTGRYYLKQFLANWFGIDKEAFTSHLVIYEKDGAIDHLFRVVSGLDSMVVGETQILGQVKNAFALAQKNGTTGTMFNQLFKQGITLAKRAHKETGINENGVSISYAAVTLTKKLFYDLSSKHIAILGAGKMGELAAKNMYGSGVKEISVLNRTFEKAEKLAKEFNGHALPINKMEEILATVDIFISSTNATDVVLTKANIEAVMKNRQEPLVIVDIALPRDIAPEVAEINNVYLYDIDDLQGVVDDHASLRKKASEEIELMIEAEIVDFNEWVDMLGVVPIISSLREHALAIQADTMKSIDRKIPDLSERERKVISKHTKSIINQLLKQPVAEAKELAVEPNAAESLNLFTRIFGIEDLVNKKVQEQVKQNNVIALKAVGKQPKKQLESAAMR</sequence>
<feature type="binding site" evidence="9 11">
    <location>
        <begin position="114"/>
        <end position="116"/>
    </location>
    <ligand>
        <name>substrate</name>
    </ligand>
</feature>
<dbReference type="Pfam" id="PF00745">
    <property type="entry name" value="GlutR_dimer"/>
    <property type="match status" value="1"/>
</dbReference>
<feature type="binding site" evidence="9 11">
    <location>
        <position position="109"/>
    </location>
    <ligand>
        <name>substrate</name>
    </ligand>
</feature>
<dbReference type="OrthoDB" id="110209at2"/>
<evidence type="ECO:0000313" key="20">
    <source>
        <dbReference type="Proteomes" id="UP000252254"/>
    </source>
</evidence>
<feature type="domain" description="Tetrapyrrole biosynthesis glutamyl-tRNA reductase dimerisation" evidence="16">
    <location>
        <begin position="320"/>
        <end position="418"/>
    </location>
</feature>
<dbReference type="InterPro" id="IPR000343">
    <property type="entry name" value="4pyrrol_synth_GluRdtase"/>
</dbReference>
<feature type="binding site" evidence="9 11">
    <location>
        <begin position="49"/>
        <end position="52"/>
    </location>
    <ligand>
        <name>substrate</name>
    </ligand>
</feature>
<evidence type="ECO:0000259" key="17">
    <source>
        <dbReference type="Pfam" id="PF01488"/>
    </source>
</evidence>
<keyword evidence="15" id="KW-0175">Coiled coil</keyword>
<feature type="binding site" evidence="9 11">
    <location>
        <position position="120"/>
    </location>
    <ligand>
        <name>substrate</name>
    </ligand>
</feature>
<dbReference type="InterPro" id="IPR036291">
    <property type="entry name" value="NAD(P)-bd_dom_sf"/>
</dbReference>
<feature type="coiled-coil region" evidence="15">
    <location>
        <begin position="18"/>
        <end position="45"/>
    </location>
</feature>
<comment type="function">
    <text evidence="9">Catalyzes the NADPH-dependent reduction of glutamyl-tRNA(Glu) to glutamate 1-semialdehyde (GSA).</text>
</comment>
<dbReference type="FunFam" id="3.40.50.720:FF:000031">
    <property type="entry name" value="Glutamyl-tRNA reductase"/>
    <property type="match status" value="1"/>
</dbReference>
<feature type="binding site" evidence="9 12">
    <location>
        <begin position="189"/>
        <end position="194"/>
    </location>
    <ligand>
        <name>NADP(+)</name>
        <dbReference type="ChEBI" id="CHEBI:58349"/>
    </ligand>
</feature>
<dbReference type="RefSeq" id="WP_079708347.1">
    <property type="nucleotide sequence ID" value="NZ_BAABQN010000003.1"/>
</dbReference>
<keyword evidence="4 9" id="KW-0521">NADP</keyword>
<dbReference type="InterPro" id="IPR036453">
    <property type="entry name" value="GluRdtase_dimer_dom_sf"/>
</dbReference>
<proteinExistence type="inferred from homology"/>
<dbReference type="PROSITE" id="PS00747">
    <property type="entry name" value="GLUTR"/>
    <property type="match status" value="1"/>
</dbReference>
<evidence type="ECO:0000256" key="7">
    <source>
        <dbReference type="ARBA" id="ARBA00047464"/>
    </source>
</evidence>
<evidence type="ECO:0000256" key="9">
    <source>
        <dbReference type="HAMAP-Rule" id="MF_00087"/>
    </source>
</evidence>
<dbReference type="PANTHER" id="PTHR43013">
    <property type="entry name" value="GLUTAMYL-TRNA REDUCTASE"/>
    <property type="match status" value="1"/>
</dbReference>
<dbReference type="Pfam" id="PF01488">
    <property type="entry name" value="Shikimate_DH"/>
    <property type="match status" value="1"/>
</dbReference>
<evidence type="ECO:0000313" key="19">
    <source>
        <dbReference type="EMBL" id="RBO99477.1"/>
    </source>
</evidence>
<dbReference type="EC" id="1.2.1.70" evidence="3 9"/>
<protein>
    <recommendedName>
        <fullName evidence="8 9">Glutamyl-tRNA reductase</fullName>
        <shortName evidence="9">GluTR</shortName>
        <ecNumber evidence="3 9">1.2.1.70</ecNumber>
    </recommendedName>
</protein>
<comment type="miscellaneous">
    <text evidence="9">During catalysis, the active site Cys acts as a nucleophile attacking the alpha-carbonyl group of tRNA-bound glutamate with the formation of a thioester intermediate between enzyme and glutamate, and the concomitant release of tRNA(Glu). The thioester intermediate is finally reduced by direct hydride transfer from NADPH, to form the product GSA.</text>
</comment>
<dbReference type="InterPro" id="IPR015896">
    <property type="entry name" value="4pyrrol_synth_GluRdtase_dimer"/>
</dbReference>
<dbReference type="PIRSF" id="PIRSF000445">
    <property type="entry name" value="4pyrrol_synth_GluRdtase"/>
    <property type="match status" value="1"/>
</dbReference>
<feature type="domain" description="Glutamyl-tRNA reductase N-terminal" evidence="18">
    <location>
        <begin position="6"/>
        <end position="156"/>
    </location>
</feature>
<evidence type="ECO:0000256" key="1">
    <source>
        <dbReference type="ARBA" id="ARBA00005059"/>
    </source>
</evidence>
<dbReference type="NCBIfam" id="TIGR01035">
    <property type="entry name" value="hemA"/>
    <property type="match status" value="1"/>
</dbReference>
<evidence type="ECO:0000256" key="11">
    <source>
        <dbReference type="PIRSR" id="PIRSR000445-2"/>
    </source>
</evidence>
<comment type="similarity">
    <text evidence="2 9 14">Belongs to the glutamyl-tRNA reductase family.</text>
</comment>
<dbReference type="SUPFAM" id="SSF69742">
    <property type="entry name" value="Glutamyl tRNA-reductase catalytic, N-terminal domain"/>
    <property type="match status" value="1"/>
</dbReference>
<evidence type="ECO:0000256" key="8">
    <source>
        <dbReference type="ARBA" id="ARBA00068659"/>
    </source>
</evidence>
<comment type="catalytic activity">
    <reaction evidence="7 9 14">
        <text>(S)-4-amino-5-oxopentanoate + tRNA(Glu) + NADP(+) = L-glutamyl-tRNA(Glu) + NADPH + H(+)</text>
        <dbReference type="Rhea" id="RHEA:12344"/>
        <dbReference type="Rhea" id="RHEA-COMP:9663"/>
        <dbReference type="Rhea" id="RHEA-COMP:9680"/>
        <dbReference type="ChEBI" id="CHEBI:15378"/>
        <dbReference type="ChEBI" id="CHEBI:57501"/>
        <dbReference type="ChEBI" id="CHEBI:57783"/>
        <dbReference type="ChEBI" id="CHEBI:58349"/>
        <dbReference type="ChEBI" id="CHEBI:78442"/>
        <dbReference type="ChEBI" id="CHEBI:78520"/>
        <dbReference type="EC" id="1.2.1.70"/>
    </reaction>
</comment>
<evidence type="ECO:0000259" key="16">
    <source>
        <dbReference type="Pfam" id="PF00745"/>
    </source>
</evidence>
<dbReference type="SUPFAM" id="SSF51735">
    <property type="entry name" value="NAD(P)-binding Rossmann-fold domains"/>
    <property type="match status" value="1"/>
</dbReference>
<dbReference type="InterPro" id="IPR036343">
    <property type="entry name" value="GluRdtase_N_sf"/>
</dbReference>
<evidence type="ECO:0000256" key="5">
    <source>
        <dbReference type="ARBA" id="ARBA00023002"/>
    </source>
</evidence>
<dbReference type="Pfam" id="PF05201">
    <property type="entry name" value="GlutR_N"/>
    <property type="match status" value="1"/>
</dbReference>
<dbReference type="STRING" id="200904.GCA_900168775_02341"/>
<dbReference type="InterPro" id="IPR006151">
    <property type="entry name" value="Shikm_DH/Glu-tRNA_Rdtase"/>
</dbReference>
<dbReference type="InterPro" id="IPR015895">
    <property type="entry name" value="4pyrrol_synth_GluRdtase_N"/>
</dbReference>
<keyword evidence="5 9" id="KW-0560">Oxidoreductase</keyword>
<dbReference type="UniPathway" id="UPA00251">
    <property type="reaction ID" value="UER00316"/>
</dbReference>
<accession>A0A366EAX9</accession>
<evidence type="ECO:0000256" key="3">
    <source>
        <dbReference type="ARBA" id="ARBA00012970"/>
    </source>
</evidence>
<name>A0A366EAX9_9BACI</name>
<comment type="caution">
    <text evidence="19">The sequence shown here is derived from an EMBL/GenBank/DDBJ whole genome shotgun (WGS) entry which is preliminary data.</text>
</comment>